<evidence type="ECO:0000256" key="1">
    <source>
        <dbReference type="HAMAP-Rule" id="MF_00386"/>
    </source>
</evidence>
<proteinExistence type="inferred from homology"/>
<keyword evidence="1" id="KW-0472">Membrane</keyword>
<dbReference type="InterPro" id="IPR002696">
    <property type="entry name" value="Membr_insert_effic_factor_YidD"/>
</dbReference>
<evidence type="ECO:0000313" key="3">
    <source>
        <dbReference type="Proteomes" id="UP001164803"/>
    </source>
</evidence>
<evidence type="ECO:0000313" key="2">
    <source>
        <dbReference type="EMBL" id="WAH37006.1"/>
    </source>
</evidence>
<protein>
    <recommendedName>
        <fullName evidence="1">Putative membrane protein insertion efficiency factor</fullName>
    </recommendedName>
</protein>
<reference evidence="2" key="1">
    <citation type="submission" date="2022-08" db="EMBL/GenBank/DDBJ databases">
        <title>Alicyclobacillus dauci DSM2870, complete genome.</title>
        <authorList>
            <person name="Wang Q."/>
            <person name="Cai R."/>
            <person name="Wang Z."/>
        </authorList>
    </citation>
    <scope>NUCLEOTIDE SEQUENCE</scope>
    <source>
        <strain evidence="2">DSM 28700</strain>
    </source>
</reference>
<comment type="subcellular location">
    <subcellularLocation>
        <location evidence="1">Cell membrane</location>
        <topology evidence="1">Peripheral membrane protein</topology>
        <orientation evidence="1">Cytoplasmic side</orientation>
    </subcellularLocation>
</comment>
<dbReference type="Pfam" id="PF01809">
    <property type="entry name" value="YidD"/>
    <property type="match status" value="1"/>
</dbReference>
<dbReference type="PANTHER" id="PTHR33383:SF1">
    <property type="entry name" value="MEMBRANE PROTEIN INSERTION EFFICIENCY FACTOR-RELATED"/>
    <property type="match status" value="1"/>
</dbReference>
<sequence>MRILLLLLIRFYQRYVSPLKPPSCRFVPTCSEYALLSITRFGAMKGGWLTVKRLAKCGPWHPGGVDEVPQLK</sequence>
<comment type="similarity">
    <text evidence="1">Belongs to the UPF0161 family.</text>
</comment>
<dbReference type="NCBIfam" id="TIGR00278">
    <property type="entry name" value="membrane protein insertion efficiency factor YidD"/>
    <property type="match status" value="1"/>
</dbReference>
<dbReference type="Proteomes" id="UP001164803">
    <property type="component" value="Chromosome"/>
</dbReference>
<dbReference type="RefSeq" id="WP_268044435.1">
    <property type="nucleotide sequence ID" value="NZ_CP104064.1"/>
</dbReference>
<organism evidence="2 3">
    <name type="scientific">Alicyclobacillus dauci</name>
    <dbReference type="NCBI Taxonomy" id="1475485"/>
    <lineage>
        <taxon>Bacteria</taxon>
        <taxon>Bacillati</taxon>
        <taxon>Bacillota</taxon>
        <taxon>Bacilli</taxon>
        <taxon>Bacillales</taxon>
        <taxon>Alicyclobacillaceae</taxon>
        <taxon>Alicyclobacillus</taxon>
    </lineage>
</organism>
<keyword evidence="3" id="KW-1185">Reference proteome</keyword>
<name>A0ABY6Z2E8_9BACL</name>
<gene>
    <name evidence="2" type="primary">yidD</name>
    <name evidence="2" type="ORF">NZD86_23095</name>
</gene>
<accession>A0ABY6Z2E8</accession>
<dbReference type="PANTHER" id="PTHR33383">
    <property type="entry name" value="MEMBRANE PROTEIN INSERTION EFFICIENCY FACTOR-RELATED"/>
    <property type="match status" value="1"/>
</dbReference>
<keyword evidence="1" id="KW-1003">Cell membrane</keyword>
<dbReference type="SMART" id="SM01234">
    <property type="entry name" value="Haemolytic"/>
    <property type="match status" value="1"/>
</dbReference>
<dbReference type="EMBL" id="CP104064">
    <property type="protein sequence ID" value="WAH37006.1"/>
    <property type="molecule type" value="Genomic_DNA"/>
</dbReference>
<dbReference type="HAMAP" id="MF_00386">
    <property type="entry name" value="UPF0161_YidD"/>
    <property type="match status" value="1"/>
</dbReference>
<comment type="function">
    <text evidence="1">Could be involved in insertion of integral membrane proteins into the membrane.</text>
</comment>